<dbReference type="AlphaFoldDB" id="A0A1J4JHE7"/>
<dbReference type="VEuPathDB" id="TrichDB:TRFO_35478"/>
<dbReference type="RefSeq" id="XP_068351282.1">
    <property type="nucleotide sequence ID" value="XM_068510275.1"/>
</dbReference>
<gene>
    <name evidence="2" type="ORF">TRFO_35478</name>
</gene>
<feature type="compositionally biased region" description="Acidic residues" evidence="1">
    <location>
        <begin position="78"/>
        <end position="87"/>
    </location>
</feature>
<feature type="compositionally biased region" description="Basic and acidic residues" evidence="1">
    <location>
        <begin position="1"/>
        <end position="12"/>
    </location>
</feature>
<name>A0A1J4JHE7_9EUKA</name>
<organism evidence="2 3">
    <name type="scientific">Tritrichomonas foetus</name>
    <dbReference type="NCBI Taxonomy" id="1144522"/>
    <lineage>
        <taxon>Eukaryota</taxon>
        <taxon>Metamonada</taxon>
        <taxon>Parabasalia</taxon>
        <taxon>Tritrichomonadida</taxon>
        <taxon>Tritrichomonadidae</taxon>
        <taxon>Tritrichomonas</taxon>
    </lineage>
</organism>
<feature type="compositionally biased region" description="Polar residues" evidence="1">
    <location>
        <begin position="62"/>
        <end position="71"/>
    </location>
</feature>
<dbReference type="GeneID" id="94844979"/>
<feature type="region of interest" description="Disordered" evidence="1">
    <location>
        <begin position="204"/>
        <end position="228"/>
    </location>
</feature>
<evidence type="ECO:0000256" key="1">
    <source>
        <dbReference type="SAM" id="MobiDB-lite"/>
    </source>
</evidence>
<protein>
    <submittedName>
        <fullName evidence="2">Uncharacterized protein</fullName>
    </submittedName>
</protein>
<feature type="compositionally biased region" description="Basic and acidic residues" evidence="1">
    <location>
        <begin position="89"/>
        <end position="98"/>
    </location>
</feature>
<sequence>MSDSISERKETHCSTPSYASSSVVEEISYTDEDNKKSPKHINLKKGAIPIHSQKRKPKPNPNIYQQNNSKHPQIIVEDNSEEEDFSENNEFHHQESKRQLKCQPENDINDDAENSQFLNFLSPVTTLEYERTVGGLTLPSDQLRLMFLYSPLGKYARGKTSTSGPFDDNSDSDSTAEFKYLSFSKLQKLKHVNKAIALLSNNNASKGVVSSRRPPSTSNRFGVGGHWK</sequence>
<feature type="region of interest" description="Disordered" evidence="1">
    <location>
        <begin position="1"/>
        <end position="98"/>
    </location>
</feature>
<feature type="compositionally biased region" description="Polar residues" evidence="1">
    <location>
        <begin position="13"/>
        <end position="23"/>
    </location>
</feature>
<evidence type="ECO:0000313" key="2">
    <source>
        <dbReference type="EMBL" id="OHS98145.1"/>
    </source>
</evidence>
<dbReference type="EMBL" id="MLAK01001072">
    <property type="protein sequence ID" value="OHS98145.1"/>
    <property type="molecule type" value="Genomic_DNA"/>
</dbReference>
<reference evidence="2" key="1">
    <citation type="submission" date="2016-10" db="EMBL/GenBank/DDBJ databases">
        <authorList>
            <person name="Benchimol M."/>
            <person name="Almeida L.G."/>
            <person name="Vasconcelos A.T."/>
            <person name="Perreira-Neves A."/>
            <person name="Rosa I.A."/>
            <person name="Tasca T."/>
            <person name="Bogo M.R."/>
            <person name="de Souza W."/>
        </authorList>
    </citation>
    <scope>NUCLEOTIDE SEQUENCE [LARGE SCALE GENOMIC DNA]</scope>
    <source>
        <strain evidence="2">K</strain>
    </source>
</reference>
<keyword evidence="3" id="KW-1185">Reference proteome</keyword>
<accession>A0A1J4JHE7</accession>
<dbReference type="Proteomes" id="UP000179807">
    <property type="component" value="Unassembled WGS sequence"/>
</dbReference>
<comment type="caution">
    <text evidence="2">The sequence shown here is derived from an EMBL/GenBank/DDBJ whole genome shotgun (WGS) entry which is preliminary data.</text>
</comment>
<proteinExistence type="predicted"/>
<evidence type="ECO:0000313" key="3">
    <source>
        <dbReference type="Proteomes" id="UP000179807"/>
    </source>
</evidence>